<dbReference type="FunFam" id="3.30.160.60:FF:000386">
    <property type="entry name" value="Tripartite motif-containing 5 (Predicted)"/>
    <property type="match status" value="1"/>
</dbReference>
<feature type="domain" description="B box-type" evidence="10">
    <location>
        <begin position="91"/>
        <end position="132"/>
    </location>
</feature>
<evidence type="ECO:0000256" key="4">
    <source>
        <dbReference type="ARBA" id="ARBA00022771"/>
    </source>
</evidence>
<dbReference type="Pfam" id="PF00643">
    <property type="entry name" value="zf-B_box"/>
    <property type="match status" value="1"/>
</dbReference>
<dbReference type="GO" id="GO:0005737">
    <property type="term" value="C:cytoplasm"/>
    <property type="evidence" value="ECO:0007669"/>
    <property type="project" value="UniProtKB-SubCell"/>
</dbReference>
<dbReference type="PROSITE" id="PS50089">
    <property type="entry name" value="ZF_RING_2"/>
    <property type="match status" value="1"/>
</dbReference>
<keyword evidence="6 8" id="KW-0175">Coiled coil</keyword>
<accession>A0A7J8H7Z9</accession>
<dbReference type="Gene3D" id="3.30.40.10">
    <property type="entry name" value="Zinc/RING finger domain, C3HC4 (zinc finger)"/>
    <property type="match status" value="1"/>
</dbReference>
<dbReference type="InterPro" id="IPR013320">
    <property type="entry name" value="ConA-like_dom_sf"/>
</dbReference>
<protein>
    <submittedName>
        <fullName evidence="12">Tripartite motif containing 22</fullName>
    </submittedName>
</protein>
<keyword evidence="13" id="KW-1185">Reference proteome</keyword>
<dbReference type="GO" id="GO:0008270">
    <property type="term" value="F:zinc ion binding"/>
    <property type="evidence" value="ECO:0007669"/>
    <property type="project" value="UniProtKB-KW"/>
</dbReference>
<evidence type="ECO:0000256" key="7">
    <source>
        <dbReference type="PROSITE-ProRule" id="PRU00024"/>
    </source>
</evidence>
<dbReference type="PANTHER" id="PTHR24103">
    <property type="entry name" value="E3 UBIQUITIN-PROTEIN LIGASE TRIM"/>
    <property type="match status" value="1"/>
</dbReference>
<feature type="domain" description="B30.2/SPRY" evidence="11">
    <location>
        <begin position="282"/>
        <end position="518"/>
    </location>
</feature>
<dbReference type="SMART" id="SM00184">
    <property type="entry name" value="RING"/>
    <property type="match status" value="1"/>
</dbReference>
<dbReference type="InterPro" id="IPR043136">
    <property type="entry name" value="B30.2/SPRY_sf"/>
</dbReference>
<dbReference type="InterPro" id="IPR003877">
    <property type="entry name" value="SPRY_dom"/>
</dbReference>
<dbReference type="InterPro" id="IPR013083">
    <property type="entry name" value="Znf_RING/FYVE/PHD"/>
</dbReference>
<evidence type="ECO:0000256" key="6">
    <source>
        <dbReference type="ARBA" id="ARBA00023054"/>
    </source>
</evidence>
<evidence type="ECO:0000256" key="3">
    <source>
        <dbReference type="ARBA" id="ARBA00022723"/>
    </source>
</evidence>
<evidence type="ECO:0000313" key="13">
    <source>
        <dbReference type="Proteomes" id="UP000593571"/>
    </source>
</evidence>
<comment type="subcellular location">
    <subcellularLocation>
        <location evidence="1">Cytoplasm</location>
    </subcellularLocation>
</comment>
<evidence type="ECO:0000256" key="8">
    <source>
        <dbReference type="SAM" id="Coils"/>
    </source>
</evidence>
<gene>
    <name evidence="12" type="ORF">HJG63_019849</name>
</gene>
<evidence type="ECO:0000256" key="1">
    <source>
        <dbReference type="ARBA" id="ARBA00004496"/>
    </source>
</evidence>
<dbReference type="InterPro" id="IPR001841">
    <property type="entry name" value="Znf_RING"/>
</dbReference>
<dbReference type="Pfam" id="PF13445">
    <property type="entry name" value="zf-RING_UBOX"/>
    <property type="match status" value="1"/>
</dbReference>
<feature type="coiled-coil region" evidence="8">
    <location>
        <begin position="201"/>
        <end position="235"/>
    </location>
</feature>
<dbReference type="PRINTS" id="PR01407">
    <property type="entry name" value="BUTYPHLNCDUF"/>
</dbReference>
<dbReference type="Gene3D" id="2.60.120.920">
    <property type="match status" value="1"/>
</dbReference>
<dbReference type="PROSITE" id="PS50188">
    <property type="entry name" value="B302_SPRY"/>
    <property type="match status" value="1"/>
</dbReference>
<dbReference type="PROSITE" id="PS50119">
    <property type="entry name" value="ZF_BBOX"/>
    <property type="match status" value="1"/>
</dbReference>
<dbReference type="AlphaFoldDB" id="A0A7J8H7Z9"/>
<reference evidence="12 13" key="1">
    <citation type="journal article" date="2020" name="Nature">
        <title>Six reference-quality genomes reveal evolution of bat adaptations.</title>
        <authorList>
            <person name="Jebb D."/>
            <person name="Huang Z."/>
            <person name="Pippel M."/>
            <person name="Hughes G.M."/>
            <person name="Lavrichenko K."/>
            <person name="Devanna P."/>
            <person name="Winkler S."/>
            <person name="Jermiin L.S."/>
            <person name="Skirmuntt E.C."/>
            <person name="Katzourakis A."/>
            <person name="Burkitt-Gray L."/>
            <person name="Ray D.A."/>
            <person name="Sullivan K.A.M."/>
            <person name="Roscito J.G."/>
            <person name="Kirilenko B.M."/>
            <person name="Davalos L.M."/>
            <person name="Corthals A.P."/>
            <person name="Power M.L."/>
            <person name="Jones G."/>
            <person name="Ransome R.D."/>
            <person name="Dechmann D.K.N."/>
            <person name="Locatelli A.G."/>
            <person name="Puechmaille S.J."/>
            <person name="Fedrigo O."/>
            <person name="Jarvis E.D."/>
            <person name="Hiller M."/>
            <person name="Vernes S.C."/>
            <person name="Myers E.W."/>
            <person name="Teeling E.C."/>
        </authorList>
    </citation>
    <scope>NUCLEOTIDE SEQUENCE [LARGE SCALE GENOMIC DNA]</scope>
    <source>
        <strain evidence="12">MRouAeg1</strain>
        <tissue evidence="12">Muscle</tissue>
    </source>
</reference>
<proteinExistence type="predicted"/>
<dbReference type="InterPro" id="IPR017907">
    <property type="entry name" value="Znf_RING_CS"/>
</dbReference>
<dbReference type="InterPro" id="IPR050143">
    <property type="entry name" value="TRIM/RBCC"/>
</dbReference>
<dbReference type="CDD" id="cd16591">
    <property type="entry name" value="RING-HC_TRIM5-like_C-IV"/>
    <property type="match status" value="1"/>
</dbReference>
<dbReference type="EMBL" id="JACASE010000005">
    <property type="protein sequence ID" value="KAF6468397.1"/>
    <property type="molecule type" value="Genomic_DNA"/>
</dbReference>
<evidence type="ECO:0000259" key="9">
    <source>
        <dbReference type="PROSITE" id="PS50089"/>
    </source>
</evidence>
<dbReference type="SUPFAM" id="SSF57850">
    <property type="entry name" value="RING/U-box"/>
    <property type="match status" value="1"/>
</dbReference>
<feature type="coiled-coil region" evidence="8">
    <location>
        <begin position="133"/>
        <end position="170"/>
    </location>
</feature>
<dbReference type="SMART" id="SM00449">
    <property type="entry name" value="SPRY"/>
    <property type="match status" value="1"/>
</dbReference>
<dbReference type="Gene3D" id="3.30.160.60">
    <property type="entry name" value="Classic Zinc Finger"/>
    <property type="match status" value="1"/>
</dbReference>
<dbReference type="FunFam" id="3.30.40.10:FF:000144">
    <property type="entry name" value="Tripartite motif-containing 5 (Predicted)"/>
    <property type="match status" value="1"/>
</dbReference>
<keyword evidence="5" id="KW-0862">Zinc</keyword>
<dbReference type="PROSITE" id="PS00518">
    <property type="entry name" value="ZF_RING_1"/>
    <property type="match status" value="1"/>
</dbReference>
<comment type="caution">
    <text evidence="12">The sequence shown here is derived from an EMBL/GenBank/DDBJ whole genome shotgun (WGS) entry which is preliminary data.</text>
</comment>
<evidence type="ECO:0000259" key="11">
    <source>
        <dbReference type="PROSITE" id="PS50188"/>
    </source>
</evidence>
<dbReference type="Proteomes" id="UP000593571">
    <property type="component" value="Unassembled WGS sequence"/>
</dbReference>
<evidence type="ECO:0000256" key="5">
    <source>
        <dbReference type="ARBA" id="ARBA00022833"/>
    </source>
</evidence>
<keyword evidence="4 7" id="KW-0863">Zinc-finger</keyword>
<dbReference type="InterPro" id="IPR001870">
    <property type="entry name" value="B30.2/SPRY"/>
</dbReference>
<evidence type="ECO:0000256" key="2">
    <source>
        <dbReference type="ARBA" id="ARBA00022490"/>
    </source>
</evidence>
<dbReference type="InterPro" id="IPR027370">
    <property type="entry name" value="Znf-RING_euk"/>
</dbReference>
<dbReference type="Pfam" id="PF00622">
    <property type="entry name" value="SPRY"/>
    <property type="match status" value="1"/>
</dbReference>
<dbReference type="SUPFAM" id="SSF57845">
    <property type="entry name" value="B-box zinc-binding domain"/>
    <property type="match status" value="1"/>
</dbReference>
<dbReference type="SUPFAM" id="SSF49899">
    <property type="entry name" value="Concanavalin A-like lectins/glucanases"/>
    <property type="match status" value="1"/>
</dbReference>
<organism evidence="12 13">
    <name type="scientific">Rousettus aegyptiacus</name>
    <name type="common">Egyptian fruit bat</name>
    <name type="synonym">Pteropus aegyptiacus</name>
    <dbReference type="NCBI Taxonomy" id="9407"/>
    <lineage>
        <taxon>Eukaryota</taxon>
        <taxon>Metazoa</taxon>
        <taxon>Chordata</taxon>
        <taxon>Craniata</taxon>
        <taxon>Vertebrata</taxon>
        <taxon>Euteleostomi</taxon>
        <taxon>Mammalia</taxon>
        <taxon>Eutheria</taxon>
        <taxon>Laurasiatheria</taxon>
        <taxon>Chiroptera</taxon>
        <taxon>Yinpterochiroptera</taxon>
        <taxon>Pteropodoidea</taxon>
        <taxon>Pteropodidae</taxon>
        <taxon>Rousettinae</taxon>
        <taxon>Rousettus</taxon>
    </lineage>
</organism>
<dbReference type="SMART" id="SM00336">
    <property type="entry name" value="BBOX"/>
    <property type="match status" value="1"/>
</dbReference>
<dbReference type="CDD" id="cd19761">
    <property type="entry name" value="Bbox2_TRIM5-like"/>
    <property type="match status" value="1"/>
</dbReference>
<feature type="domain" description="RING-type" evidence="9">
    <location>
        <begin position="15"/>
        <end position="59"/>
    </location>
</feature>
<dbReference type="InterPro" id="IPR003879">
    <property type="entry name" value="Butyrophylin_SPRY"/>
</dbReference>
<dbReference type="InterPro" id="IPR000315">
    <property type="entry name" value="Znf_B-box"/>
</dbReference>
<evidence type="ECO:0000259" key="10">
    <source>
        <dbReference type="PROSITE" id="PS50119"/>
    </source>
</evidence>
<name>A0A7J8H7Z9_ROUAE</name>
<evidence type="ECO:0000313" key="12">
    <source>
        <dbReference type="EMBL" id="KAF6468397.1"/>
    </source>
</evidence>
<keyword evidence="3" id="KW-0479">Metal-binding</keyword>
<sequence>MATGILVNIQEEVTCPICLELLTEPLSLDCGHSFCQTCITAHSKEFVIGQGVSSCPVCRVSYQPENLRPNVHLANIADQLREVRLSPEEEQKRDLCGYHGEKLLLFCKEDGKFICWLCERSQEHRGHHAFLVEEVAQEYQETLESTLEKLRKEQQEAEKLEADIKEERTSWKNQIQNERHSVHDGFKQLRGILDSEEQRELQKLKKEEGEALHYLAEAENELVQQKQLVKVLISDLERRLKGSKMEMLQDVNGIMERCESWTLKKPKIVSKKPKSAFRVPDLNGMLQGFKELTEVQSYWVDIMLDPVNCLSNAVISADQRQVQAGCCSMLKNAYPCNFSNLDVFGCQNFSSGKYYWEVDVSGKIAWILGVCRKANNYFGENSSGFVFSPSGNSLRDFFFHPSGNNYSEFFDDPNVDHYSKYRPQNGYWVVGLRDKSEYIAFEDASTSHPKILTLFMAVPPCRVGVFLDYEAGTVSFFNVTNHGSLIYRFSKCQFSQTAFPYFNPGNCPTPMTLCQPNS</sequence>
<keyword evidence="2" id="KW-0963">Cytoplasm</keyword>